<dbReference type="SMART" id="SM00220">
    <property type="entry name" value="S_TKc"/>
    <property type="match status" value="1"/>
</dbReference>
<evidence type="ECO:0000256" key="8">
    <source>
        <dbReference type="PIRSR" id="PIRSR630616-3"/>
    </source>
</evidence>
<feature type="active site" description="Proton acceptor" evidence="6">
    <location>
        <position position="161"/>
    </location>
</feature>
<dbReference type="GO" id="GO:0004674">
    <property type="term" value="F:protein serine/threonine kinase activity"/>
    <property type="evidence" value="ECO:0007669"/>
    <property type="project" value="UniProtKB-KW"/>
</dbReference>
<evidence type="ECO:0000256" key="10">
    <source>
        <dbReference type="RuleBase" id="RU000304"/>
    </source>
</evidence>
<evidence type="ECO:0000256" key="7">
    <source>
        <dbReference type="PIRSR" id="PIRSR630616-2"/>
    </source>
</evidence>
<comment type="caution">
    <text evidence="12">The sequence shown here is derived from an EMBL/GenBank/DDBJ whole genome shotgun (WGS) entry which is preliminary data.</text>
</comment>
<dbReference type="PROSITE" id="PS50011">
    <property type="entry name" value="PROTEIN_KINASE_DOM"/>
    <property type="match status" value="1"/>
</dbReference>
<evidence type="ECO:0000256" key="6">
    <source>
        <dbReference type="PIRSR" id="PIRSR630616-1"/>
    </source>
</evidence>
<feature type="binding site" evidence="7">
    <location>
        <position position="178"/>
    </location>
    <ligand>
        <name>ATP</name>
        <dbReference type="ChEBI" id="CHEBI:30616"/>
    </ligand>
</feature>
<dbReference type="PANTHER" id="PTHR24350">
    <property type="entry name" value="SERINE/THREONINE-PROTEIN KINASE IAL-RELATED"/>
    <property type="match status" value="1"/>
</dbReference>
<dbReference type="Pfam" id="PF00069">
    <property type="entry name" value="Pkinase"/>
    <property type="match status" value="1"/>
</dbReference>
<evidence type="ECO:0000256" key="4">
    <source>
        <dbReference type="ARBA" id="ARBA00022777"/>
    </source>
</evidence>
<feature type="cross-link" description="Glycyl lysine isopeptide (Lys-Gly) (interchain with G-Cter in SUMO2)" evidence="8">
    <location>
        <position position="163"/>
    </location>
</feature>
<dbReference type="InterPro" id="IPR017441">
    <property type="entry name" value="Protein_kinase_ATP_BS"/>
</dbReference>
<evidence type="ECO:0000259" key="11">
    <source>
        <dbReference type="PROSITE" id="PS50011"/>
    </source>
</evidence>
<evidence type="ECO:0000256" key="3">
    <source>
        <dbReference type="ARBA" id="ARBA00022741"/>
    </source>
</evidence>
<evidence type="ECO:0000256" key="1">
    <source>
        <dbReference type="ARBA" id="ARBA00022527"/>
    </source>
</evidence>
<dbReference type="EMBL" id="CAJJDN010000076">
    <property type="protein sequence ID" value="CAD8101848.1"/>
    <property type="molecule type" value="Genomic_DNA"/>
</dbReference>
<evidence type="ECO:0000313" key="12">
    <source>
        <dbReference type="EMBL" id="CAD8101848.1"/>
    </source>
</evidence>
<dbReference type="PROSITE" id="PS00107">
    <property type="entry name" value="PROTEIN_KINASE_ATP"/>
    <property type="match status" value="1"/>
</dbReference>
<dbReference type="OrthoDB" id="290617at2759"/>
<sequence>MATYENRQPQIFNIKTKQNISMPLPQTPRKEYFQISDRFKKIKFLGKGKYSDVYMAVDKITNCIFAIKIIKKSIINQFNLSKLLTQEIKILSQLNHSNIMKFYGVMSDDKEVVIILECCESSLYKLYDKLDQINEVQKQQMIYEILQAFSYLHDRRIVHRDVKPENIMMIQNHIKIGDFGLAVELKGKQKLKSICGTPYYMAPEVCKGLEYDNKADCYSLGVIIEELKCKSNEIRNMVHILKQNDCNLRGNVKDFLQLKIFQKVKQILSQTILK</sequence>
<feature type="binding site" evidence="9">
    <location>
        <position position="72"/>
    </location>
    <ligand>
        <name>ATP</name>
        <dbReference type="ChEBI" id="CHEBI:30616"/>
    </ligand>
</feature>
<keyword evidence="1 10" id="KW-0723">Serine/threonine-protein kinase</keyword>
<dbReference type="FunFam" id="3.30.200.20:FF:000042">
    <property type="entry name" value="Aurora kinase A"/>
    <property type="match status" value="1"/>
</dbReference>
<keyword evidence="13" id="KW-1185">Reference proteome</keyword>
<evidence type="ECO:0000256" key="2">
    <source>
        <dbReference type="ARBA" id="ARBA00022679"/>
    </source>
</evidence>
<dbReference type="PROSITE" id="PS00108">
    <property type="entry name" value="PROTEIN_KINASE_ST"/>
    <property type="match status" value="1"/>
</dbReference>
<dbReference type="GO" id="GO:0005524">
    <property type="term" value="F:ATP binding"/>
    <property type="evidence" value="ECO:0007669"/>
    <property type="project" value="UniProtKB-UniRule"/>
</dbReference>
<evidence type="ECO:0000313" key="13">
    <source>
        <dbReference type="Proteomes" id="UP000692954"/>
    </source>
</evidence>
<comment type="similarity">
    <text evidence="10">Belongs to the protein kinase superfamily.</text>
</comment>
<feature type="binding site" evidence="7">
    <location>
        <position position="68"/>
    </location>
    <ligand>
        <name>ATP</name>
        <dbReference type="ChEBI" id="CHEBI:30616"/>
    </ligand>
</feature>
<feature type="binding site" evidence="7">
    <location>
        <begin position="165"/>
        <end position="166"/>
    </location>
    <ligand>
        <name>ATP</name>
        <dbReference type="ChEBI" id="CHEBI:30616"/>
    </ligand>
</feature>
<dbReference type="InterPro" id="IPR008271">
    <property type="entry name" value="Ser/Thr_kinase_AS"/>
</dbReference>
<dbReference type="InterPro" id="IPR030616">
    <property type="entry name" value="Aur-like"/>
</dbReference>
<keyword evidence="3 7" id="KW-0547">Nucleotide-binding</keyword>
<keyword evidence="4" id="KW-0418">Kinase</keyword>
<keyword evidence="5 7" id="KW-0067">ATP-binding</keyword>
<accession>A0A8S1PHC3</accession>
<organism evidence="12 13">
    <name type="scientific">Paramecium sonneborni</name>
    <dbReference type="NCBI Taxonomy" id="65129"/>
    <lineage>
        <taxon>Eukaryota</taxon>
        <taxon>Sar</taxon>
        <taxon>Alveolata</taxon>
        <taxon>Ciliophora</taxon>
        <taxon>Intramacronucleata</taxon>
        <taxon>Oligohymenophorea</taxon>
        <taxon>Peniculida</taxon>
        <taxon>Parameciidae</taxon>
        <taxon>Paramecium</taxon>
    </lineage>
</organism>
<keyword evidence="2" id="KW-0808">Transferase</keyword>
<name>A0A8S1PHC3_9CILI</name>
<gene>
    <name evidence="12" type="ORF">PSON_ATCC_30995.1.T0760206</name>
</gene>
<dbReference type="AlphaFoldDB" id="A0A8S1PHC3"/>
<evidence type="ECO:0000256" key="9">
    <source>
        <dbReference type="PROSITE-ProRule" id="PRU10141"/>
    </source>
</evidence>
<feature type="domain" description="Protein kinase" evidence="11">
    <location>
        <begin position="39"/>
        <end position="274"/>
    </location>
</feature>
<reference evidence="12" key="1">
    <citation type="submission" date="2021-01" db="EMBL/GenBank/DDBJ databases">
        <authorList>
            <consortium name="Genoscope - CEA"/>
            <person name="William W."/>
        </authorList>
    </citation>
    <scope>NUCLEOTIDE SEQUENCE</scope>
</reference>
<proteinExistence type="inferred from homology"/>
<feature type="binding site" evidence="7">
    <location>
        <position position="49"/>
    </location>
    <ligand>
        <name>ATP</name>
        <dbReference type="ChEBI" id="CHEBI:30616"/>
    </ligand>
</feature>
<protein>
    <recommendedName>
        <fullName evidence="11">Protein kinase domain-containing protein</fullName>
    </recommendedName>
</protein>
<dbReference type="Proteomes" id="UP000692954">
    <property type="component" value="Unassembled WGS sequence"/>
</dbReference>
<dbReference type="InterPro" id="IPR000719">
    <property type="entry name" value="Prot_kinase_dom"/>
</dbReference>
<evidence type="ECO:0000256" key="5">
    <source>
        <dbReference type="ARBA" id="ARBA00022840"/>
    </source>
</evidence>